<gene>
    <name evidence="6" type="primary">purN</name>
    <name evidence="6" type="ORF">HX837_04240</name>
</gene>
<dbReference type="InterPro" id="IPR004607">
    <property type="entry name" value="GART"/>
</dbReference>
<dbReference type="SUPFAM" id="SSF53328">
    <property type="entry name" value="Formyltransferase"/>
    <property type="match status" value="1"/>
</dbReference>
<dbReference type="GO" id="GO:0005829">
    <property type="term" value="C:cytosol"/>
    <property type="evidence" value="ECO:0007669"/>
    <property type="project" value="TreeGrafter"/>
</dbReference>
<dbReference type="InterPro" id="IPR036477">
    <property type="entry name" value="Formyl_transf_N_sf"/>
</dbReference>
<evidence type="ECO:0000256" key="4">
    <source>
        <dbReference type="ARBA" id="ARBA00022755"/>
    </source>
</evidence>
<keyword evidence="4" id="KW-0658">Purine biosynthesis</keyword>
<comment type="caution">
    <text evidence="6">The sequence shown here is derived from an EMBL/GenBank/DDBJ whole genome shotgun (WGS) entry which is preliminary data.</text>
</comment>
<comment type="pathway">
    <text evidence="1">Purine metabolism; IMP biosynthesis via de novo pathway; N(2)-formyl-N(1)-(5-phospho-D-ribosyl)glycinamide from N(1)-(5-phospho-D-ribosyl)glycinamide (10-formyl THF route): step 1/1.</text>
</comment>
<evidence type="ECO:0000259" key="5">
    <source>
        <dbReference type="Pfam" id="PF00551"/>
    </source>
</evidence>
<protein>
    <recommendedName>
        <fullName evidence="2">phosphoribosylglycinamide formyltransferase 1</fullName>
        <ecNumber evidence="2">2.1.2.2</ecNumber>
    </recommendedName>
</protein>
<dbReference type="EMBL" id="JACASV010000023">
    <property type="protein sequence ID" value="NWJ43403.1"/>
    <property type="molecule type" value="Genomic_DNA"/>
</dbReference>
<dbReference type="GO" id="GO:0004644">
    <property type="term" value="F:phosphoribosylglycinamide formyltransferase activity"/>
    <property type="evidence" value="ECO:0007669"/>
    <property type="project" value="UniProtKB-EC"/>
</dbReference>
<proteinExistence type="inferred from homology"/>
<evidence type="ECO:0000256" key="3">
    <source>
        <dbReference type="ARBA" id="ARBA00022679"/>
    </source>
</evidence>
<evidence type="ECO:0000256" key="2">
    <source>
        <dbReference type="ARBA" id="ARBA00012254"/>
    </source>
</evidence>
<dbReference type="PANTHER" id="PTHR43369:SF2">
    <property type="entry name" value="PHOSPHORIBOSYLGLYCINAMIDE FORMYLTRANSFERASE"/>
    <property type="match status" value="1"/>
</dbReference>
<evidence type="ECO:0000313" key="6">
    <source>
        <dbReference type="EMBL" id="NWJ43403.1"/>
    </source>
</evidence>
<dbReference type="InterPro" id="IPR002376">
    <property type="entry name" value="Formyl_transf_N"/>
</dbReference>
<dbReference type="PANTHER" id="PTHR43369">
    <property type="entry name" value="PHOSPHORIBOSYLGLYCINAMIDE FORMYLTRANSFERASE"/>
    <property type="match status" value="1"/>
</dbReference>
<dbReference type="HAMAP" id="MF_01930">
    <property type="entry name" value="PurN"/>
    <property type="match status" value="1"/>
</dbReference>
<dbReference type="AlphaFoldDB" id="A0A7K4MPB1"/>
<dbReference type="NCBIfam" id="TIGR00639">
    <property type="entry name" value="PurN"/>
    <property type="match status" value="1"/>
</dbReference>
<sequence>MKKIVVLASGEGSNFSAIVDSGIEVEKVLTDNPKAGVIKRAIKSSVPVMVLDKKEYTQIQGWFEHRLDEEIPNDTDLIVLAGFMLILSSWFCEKWADKIINIHPSLLPAFGGGCHAIKDAWEYGCKLFGVTIHWVIPEVDAGPIITQRAIHKFDDDTLEEITKKIHKIEHYVYPKTIKKLMRI</sequence>
<dbReference type="Pfam" id="PF00551">
    <property type="entry name" value="Formyl_trans_N"/>
    <property type="match status" value="1"/>
</dbReference>
<dbReference type="CDD" id="cd08645">
    <property type="entry name" value="FMT_core_GART"/>
    <property type="match status" value="1"/>
</dbReference>
<organism evidence="6 7">
    <name type="scientific">Marine Group I thaumarchaeote</name>
    <dbReference type="NCBI Taxonomy" id="2511932"/>
    <lineage>
        <taxon>Archaea</taxon>
        <taxon>Nitrososphaerota</taxon>
        <taxon>Marine Group I</taxon>
    </lineage>
</organism>
<feature type="domain" description="Formyl transferase N-terminal" evidence="5">
    <location>
        <begin position="2"/>
        <end position="177"/>
    </location>
</feature>
<name>A0A7K4MPB1_9ARCH</name>
<keyword evidence="3 6" id="KW-0808">Transferase</keyword>
<dbReference type="Gene3D" id="3.40.50.170">
    <property type="entry name" value="Formyl transferase, N-terminal domain"/>
    <property type="match status" value="1"/>
</dbReference>
<accession>A0A7K4MPB1</accession>
<dbReference type="EC" id="2.1.2.2" evidence="2"/>
<dbReference type="Proteomes" id="UP000523105">
    <property type="component" value="Unassembled WGS sequence"/>
</dbReference>
<evidence type="ECO:0000256" key="1">
    <source>
        <dbReference type="ARBA" id="ARBA00005054"/>
    </source>
</evidence>
<reference evidence="6 7" key="1">
    <citation type="journal article" date="2019" name="Environ. Microbiol.">
        <title>Genomics insights into ecotype formation of ammonia-oxidizing archaea in the deep ocean.</title>
        <authorList>
            <person name="Wang Y."/>
            <person name="Huang J.M."/>
            <person name="Cui G.J."/>
            <person name="Nunoura T."/>
            <person name="Takaki Y."/>
            <person name="Li W.L."/>
            <person name="Li J."/>
            <person name="Gao Z.M."/>
            <person name="Takai K."/>
            <person name="Zhang A.Q."/>
            <person name="Stepanauskas R."/>
        </authorList>
    </citation>
    <scope>NUCLEOTIDE SEQUENCE [LARGE SCALE GENOMIC DNA]</scope>
    <source>
        <strain evidence="6 7">L15b</strain>
    </source>
</reference>
<dbReference type="GO" id="GO:0006189">
    <property type="term" value="P:'de novo' IMP biosynthetic process"/>
    <property type="evidence" value="ECO:0007669"/>
    <property type="project" value="InterPro"/>
</dbReference>
<evidence type="ECO:0000313" key="7">
    <source>
        <dbReference type="Proteomes" id="UP000523105"/>
    </source>
</evidence>